<keyword evidence="3" id="KW-0998">Cell outer membrane</keyword>
<reference evidence="5 6" key="1">
    <citation type="submission" date="2020-01" db="EMBL/GenBank/DDBJ databases">
        <title>Spongiivirga citrea KCTC 32990T.</title>
        <authorList>
            <person name="Wang G."/>
        </authorList>
    </citation>
    <scope>NUCLEOTIDE SEQUENCE [LARGE SCALE GENOMIC DNA]</scope>
    <source>
        <strain evidence="5 6">KCTC 32990</strain>
    </source>
</reference>
<keyword evidence="2" id="KW-0472">Membrane</keyword>
<evidence type="ECO:0000313" key="5">
    <source>
        <dbReference type="EMBL" id="NER18597.1"/>
    </source>
</evidence>
<evidence type="ECO:0000256" key="1">
    <source>
        <dbReference type="ARBA" id="ARBA00004442"/>
    </source>
</evidence>
<keyword evidence="5" id="KW-0675">Receptor</keyword>
<accession>A0A6M0CSW0</accession>
<gene>
    <name evidence="5" type="ORF">GWK10_15360</name>
</gene>
<dbReference type="EMBL" id="JAABOQ010000006">
    <property type="protein sequence ID" value="NER18597.1"/>
    <property type="molecule type" value="Genomic_DNA"/>
</dbReference>
<name>A0A6M0CSW0_9FLAO</name>
<dbReference type="Gene3D" id="2.40.170.20">
    <property type="entry name" value="TonB-dependent receptor, beta-barrel domain"/>
    <property type="match status" value="1"/>
</dbReference>
<protein>
    <submittedName>
        <fullName evidence="5">TonB-dependent receptor</fullName>
    </submittedName>
</protein>
<evidence type="ECO:0000313" key="6">
    <source>
        <dbReference type="Proteomes" id="UP000474296"/>
    </source>
</evidence>
<evidence type="ECO:0000256" key="3">
    <source>
        <dbReference type="ARBA" id="ARBA00023237"/>
    </source>
</evidence>
<dbReference type="SUPFAM" id="SSF56935">
    <property type="entry name" value="Porins"/>
    <property type="match status" value="1"/>
</dbReference>
<evidence type="ECO:0000256" key="2">
    <source>
        <dbReference type="ARBA" id="ARBA00023136"/>
    </source>
</evidence>
<sequence length="574" mass="64607">MIKIIKINLLFLALTTSSFVLAQEEEKKIDTEVINVVKPYTPTVSDAFKIKKNPTLNDSTTTRRKIVNYRIFSQPVASTFTPAKGKAEGIQKAPREKLYDTYLGFGLGNFNTAKLDFYTAQEVDRDSDLNISLKHHSSQGGIDNVILDDKFFDTDLELKFIRSERDFKWEANGGFQHQLYNWYGIATPTALSDPEIAAIDPTQNFISGYLGGEVTFEDGIFRSIDLNVRQSGDSFKSSETRVIINPTIQFPIENETITATFTADYLTGKFDRDYFNNVSLSYQYLKTGLSGGLTLLRDDVTLNLGAAVYYGYNAESKDGDVFIYPRVTASYRLVDEYVILFGGVEGDLIQNNYYQFYQDNQFVSPTLNVSPTDAKYDAYVGMKGKISANVGYSVQGGYSVKNDHPFFISNASNNTLNDQGYSYGNSFGVIYDNLQTISFSGKLSYEASSDLTLSARGTIYDYKTDNIDMAWNLPEVTATAMVDYQINKNWYLGGSVFYTGARQNSVLPVDPTAEPTVLKSFLDINSYLGYRISEKFNIFMNINNLANQNYQKWENYPVQGFQFLAGITYGFDLK</sequence>
<comment type="subcellular location">
    <subcellularLocation>
        <location evidence="1">Cell outer membrane</location>
    </subcellularLocation>
</comment>
<comment type="caution">
    <text evidence="5">The sequence shown here is derived from an EMBL/GenBank/DDBJ whole genome shotgun (WGS) entry which is preliminary data.</text>
</comment>
<organism evidence="5 6">
    <name type="scientific">Spongiivirga citrea</name>
    <dbReference type="NCBI Taxonomy" id="1481457"/>
    <lineage>
        <taxon>Bacteria</taxon>
        <taxon>Pseudomonadati</taxon>
        <taxon>Bacteroidota</taxon>
        <taxon>Flavobacteriia</taxon>
        <taxon>Flavobacteriales</taxon>
        <taxon>Flavobacteriaceae</taxon>
        <taxon>Spongiivirga</taxon>
    </lineage>
</organism>
<evidence type="ECO:0000256" key="4">
    <source>
        <dbReference type="SAM" id="SignalP"/>
    </source>
</evidence>
<dbReference type="InterPro" id="IPR036942">
    <property type="entry name" value="Beta-barrel_TonB_sf"/>
</dbReference>
<dbReference type="AlphaFoldDB" id="A0A6M0CSW0"/>
<feature type="signal peptide" evidence="4">
    <location>
        <begin position="1"/>
        <end position="22"/>
    </location>
</feature>
<dbReference type="GO" id="GO:0009279">
    <property type="term" value="C:cell outer membrane"/>
    <property type="evidence" value="ECO:0007669"/>
    <property type="project" value="UniProtKB-SubCell"/>
</dbReference>
<dbReference type="RefSeq" id="WP_164033277.1">
    <property type="nucleotide sequence ID" value="NZ_JAABOQ010000006.1"/>
</dbReference>
<dbReference type="Proteomes" id="UP000474296">
    <property type="component" value="Unassembled WGS sequence"/>
</dbReference>
<keyword evidence="4" id="KW-0732">Signal</keyword>
<proteinExistence type="predicted"/>
<keyword evidence="6" id="KW-1185">Reference proteome</keyword>
<feature type="chain" id="PRO_5027045410" evidence="4">
    <location>
        <begin position="23"/>
        <end position="574"/>
    </location>
</feature>